<feature type="transmembrane region" description="Helical" evidence="2">
    <location>
        <begin position="48"/>
        <end position="71"/>
    </location>
</feature>
<keyword evidence="2" id="KW-1133">Transmembrane helix</keyword>
<organism evidence="3 4">
    <name type="scientific">Richelia intracellularis HH01</name>
    <dbReference type="NCBI Taxonomy" id="1165094"/>
    <lineage>
        <taxon>Bacteria</taxon>
        <taxon>Bacillati</taxon>
        <taxon>Cyanobacteriota</taxon>
        <taxon>Cyanophyceae</taxon>
        <taxon>Nostocales</taxon>
        <taxon>Nostocaceae</taxon>
        <taxon>Richelia</taxon>
    </lineage>
</organism>
<evidence type="ECO:0000256" key="2">
    <source>
        <dbReference type="SAM" id="Phobius"/>
    </source>
</evidence>
<accession>M1X5F9</accession>
<keyword evidence="2" id="KW-0472">Membrane</keyword>
<dbReference type="RefSeq" id="WP_008233673.1">
    <property type="nucleotide sequence ID" value="NZ_CAIY01000044.1"/>
</dbReference>
<feature type="transmembrane region" description="Helical" evidence="2">
    <location>
        <begin position="240"/>
        <end position="261"/>
    </location>
</feature>
<dbReference type="InterPro" id="IPR047709">
    <property type="entry name" value="HpsJ-like"/>
</dbReference>
<evidence type="ECO:0000256" key="1">
    <source>
        <dbReference type="SAM" id="Coils"/>
    </source>
</evidence>
<gene>
    <name evidence="3" type="ORF">RINTHH_11460</name>
</gene>
<feature type="transmembrane region" description="Helical" evidence="2">
    <location>
        <begin position="16"/>
        <end position="36"/>
    </location>
</feature>
<dbReference type="Proteomes" id="UP000053051">
    <property type="component" value="Unassembled WGS sequence"/>
</dbReference>
<feature type="coiled-coil region" evidence="1">
    <location>
        <begin position="111"/>
        <end position="138"/>
    </location>
</feature>
<reference evidence="4" key="2">
    <citation type="submission" date="2016-01" db="EMBL/GenBank/DDBJ databases">
        <title>Diatom-associated endosymboitic cyanobacterium lacks core nitrogen metabolism enzymes.</title>
        <authorList>
            <person name="Hilton J.A."/>
            <person name="Foster R.A."/>
            <person name="Tripp H.J."/>
            <person name="Carter B.J."/>
            <person name="Zehr J.P."/>
            <person name="Villareal T.A."/>
        </authorList>
    </citation>
    <scope>NUCLEOTIDE SEQUENCE [LARGE SCALE GENOMIC DNA]</scope>
    <source>
        <strain evidence="4">HH01</strain>
    </source>
</reference>
<feature type="transmembrane region" description="Helical" evidence="2">
    <location>
        <begin position="86"/>
        <end position="107"/>
    </location>
</feature>
<reference evidence="3 4" key="1">
    <citation type="submission" date="2012-05" db="EMBL/GenBank/DDBJ databases">
        <authorList>
            <person name="Hilton J."/>
        </authorList>
    </citation>
    <scope>NUCLEOTIDE SEQUENCE [LARGE SCALE GENOMIC DNA]</scope>
    <source>
        <strain evidence="3 4">HH01</strain>
    </source>
</reference>
<dbReference type="STRING" id="1165094.RINTHH_11460"/>
<evidence type="ECO:0000313" key="3">
    <source>
        <dbReference type="EMBL" id="CCH67301.1"/>
    </source>
</evidence>
<proteinExistence type="predicted"/>
<comment type="caution">
    <text evidence="3">The sequence shown here is derived from an EMBL/GenBank/DDBJ whole genome shotgun (WGS) entry which is preliminary data.</text>
</comment>
<keyword evidence="4" id="KW-1185">Reference proteome</keyword>
<protein>
    <submittedName>
        <fullName evidence="3">Uncharacterized protein</fullName>
    </submittedName>
</protein>
<keyword evidence="1" id="KW-0175">Coiled coil</keyword>
<dbReference type="AlphaFoldDB" id="M1X5F9"/>
<sequence length="282" mass="32303">MINNLSTAITSRTLKIIAVILILSFLLDVLVLIFPFQVTDSKWQISLVTALVDRGIIPMVGLGMLFIGYWIDNKNESHRFSLHLKIPASIFAVILGMMFLAFFPLHVNNMNQFSKQKLKEINQEADRAEKQLETSLFQTKAQFNSEQGKAQLKQLRDRTKTQLTEIIEDETKYKQVLANNQIPDLVKDVLKKAKVNPKELDKLVSQQTNPLSAAQQSANEQLTKIRVRRKRLEKNTKQEAWKSFISIGLNSLLLSVGYTIIGWSSLREMHNYSDKKHKNAIH</sequence>
<dbReference type="OrthoDB" id="532366at2"/>
<keyword evidence="2" id="KW-0812">Transmembrane</keyword>
<dbReference type="NCBIfam" id="NF038305">
    <property type="entry name" value="HpsJ_fam"/>
    <property type="match status" value="1"/>
</dbReference>
<evidence type="ECO:0000313" key="4">
    <source>
        <dbReference type="Proteomes" id="UP000053051"/>
    </source>
</evidence>
<dbReference type="EMBL" id="CAIY01000044">
    <property type="protein sequence ID" value="CCH67301.1"/>
    <property type="molecule type" value="Genomic_DNA"/>
</dbReference>
<name>M1X5F9_9NOST</name>